<evidence type="ECO:0000313" key="1">
    <source>
        <dbReference type="EMBL" id="KAK1863005.1"/>
    </source>
</evidence>
<comment type="caution">
    <text evidence="1">The sequence shown here is derived from an EMBL/GenBank/DDBJ whole genome shotgun (WGS) entry which is preliminary data.</text>
</comment>
<protein>
    <submittedName>
        <fullName evidence="1">Uncharacterized protein</fullName>
    </submittedName>
</protein>
<evidence type="ECO:0000313" key="2">
    <source>
        <dbReference type="Proteomes" id="UP000798662"/>
    </source>
</evidence>
<accession>A0ACC3BYQ3</accession>
<gene>
    <name evidence="1" type="ORF">I4F81_005570</name>
</gene>
<reference evidence="1" key="1">
    <citation type="submission" date="2019-11" db="EMBL/GenBank/DDBJ databases">
        <title>Nori genome reveals adaptations in red seaweeds to the harsh intertidal environment.</title>
        <authorList>
            <person name="Wang D."/>
            <person name="Mao Y."/>
        </authorList>
    </citation>
    <scope>NUCLEOTIDE SEQUENCE</scope>
    <source>
        <tissue evidence="1">Gametophyte</tissue>
    </source>
</reference>
<name>A0ACC3BYQ3_PYRYE</name>
<organism evidence="1 2">
    <name type="scientific">Pyropia yezoensis</name>
    <name type="common">Susabi-nori</name>
    <name type="synonym">Porphyra yezoensis</name>
    <dbReference type="NCBI Taxonomy" id="2788"/>
    <lineage>
        <taxon>Eukaryota</taxon>
        <taxon>Rhodophyta</taxon>
        <taxon>Bangiophyceae</taxon>
        <taxon>Bangiales</taxon>
        <taxon>Bangiaceae</taxon>
        <taxon>Pyropia</taxon>
    </lineage>
</organism>
<dbReference type="Proteomes" id="UP000798662">
    <property type="component" value="Chromosome 2"/>
</dbReference>
<keyword evidence="2" id="KW-1185">Reference proteome</keyword>
<dbReference type="EMBL" id="CM020619">
    <property type="protein sequence ID" value="KAK1863005.1"/>
    <property type="molecule type" value="Genomic_DNA"/>
</dbReference>
<sequence>MAPAFALTTAFTGRSTLGARPAATAVCAAPSVARAAAGIRMGGYDMNGSGGNTLVGRTIKSSGVEKDTRAFKVTFCLPSQSRLYTFRELQNVYTTKVVPFSSWYAEQQRIQKMGGKILKVELASGAQMRSVGNSAGGVSIFPRRGTLAGGAVIYLWNSL</sequence>
<proteinExistence type="predicted"/>